<keyword evidence="2" id="KW-1185">Reference proteome</keyword>
<comment type="caution">
    <text evidence="1">The sequence shown here is derived from an EMBL/GenBank/DDBJ whole genome shotgun (WGS) entry which is preliminary data.</text>
</comment>
<reference evidence="1" key="1">
    <citation type="submission" date="2004-02" db="EMBL/GenBank/DDBJ databases">
        <authorList>
            <consortium name="DOE Joint Genome Institute"/>
        </authorList>
    </citation>
    <scope>NUCLEOTIDE SEQUENCE [LARGE SCALE GENOMIC DNA]</scope>
    <source>
        <strain evidence="1">WH 8501</strain>
    </source>
</reference>
<reference evidence="1" key="2">
    <citation type="submission" date="2005-06" db="EMBL/GenBank/DDBJ databases">
        <title>Sequencing of the draft genome and assembly of Crocosphaera watsonii WH 8501.</title>
        <authorList>
            <consortium name="US DOE Joint Genome Institute (JGI-PGF)"/>
            <person name="Copeland A."/>
            <person name="Lucas S."/>
            <person name="Lapidus A."/>
            <person name="Barry K."/>
            <person name="Detter C."/>
            <person name="Glavina T."/>
            <person name="Hammon N."/>
            <person name="Israni S."/>
            <person name="Pitluck S."/>
            <person name="Richardson P."/>
        </authorList>
    </citation>
    <scope>NUCLEOTIDE SEQUENCE [LARGE SCALE GENOMIC DNA]</scope>
    <source>
        <strain evidence="1">WH 8501</strain>
    </source>
</reference>
<feature type="non-terminal residue" evidence="1">
    <location>
        <position position="1"/>
    </location>
</feature>
<sequence length="121" mass="13452">LRNNEQWFKDSSVNIYDLGISPRQILKNPKYVILNSPESAREAKLLPSEIKANLTPEELIWLESGNFVELESFSSKSLLRIITRGISISPLDNGNQSFITLEDNSSLAATGGYIYGVDSFG</sequence>
<reference evidence="1" key="3">
    <citation type="submission" date="2016-12" db="EMBL/GenBank/DDBJ databases">
        <title>Annotation of the draft genome assembly of Crocosphaera watsonii WH 8501.</title>
        <authorList>
            <consortium name="US DOE Joint Genome Institute (JGI-ORNL)"/>
            <person name="Larimer F."/>
            <person name="Land M."/>
        </authorList>
    </citation>
    <scope>NUCLEOTIDE SEQUENCE</scope>
    <source>
        <strain evidence="1">WH 8501</strain>
    </source>
</reference>
<dbReference type="AlphaFoldDB" id="Q4BY30"/>
<name>Q4BY30_CROWT</name>
<dbReference type="EMBL" id="AADV02000115">
    <property type="protein sequence ID" value="EAM48796.1"/>
    <property type="molecule type" value="Genomic_DNA"/>
</dbReference>
<dbReference type="KEGG" id="cwa:CwatDRAFT_1605"/>
<gene>
    <name evidence="1" type="ORF">CwatDRAFT_1605</name>
</gene>
<evidence type="ECO:0000313" key="1">
    <source>
        <dbReference type="EMBL" id="EAM48796.1"/>
    </source>
</evidence>
<evidence type="ECO:0000313" key="2">
    <source>
        <dbReference type="Proteomes" id="UP000003922"/>
    </source>
</evidence>
<protein>
    <submittedName>
        <fullName evidence="1">Uncharacterized protein</fullName>
    </submittedName>
</protein>
<organism evidence="1 2">
    <name type="scientific">Crocosphaera watsonii WH 8501</name>
    <dbReference type="NCBI Taxonomy" id="165597"/>
    <lineage>
        <taxon>Bacteria</taxon>
        <taxon>Bacillati</taxon>
        <taxon>Cyanobacteriota</taxon>
        <taxon>Cyanophyceae</taxon>
        <taxon>Oscillatoriophycideae</taxon>
        <taxon>Chroococcales</taxon>
        <taxon>Aphanothecaceae</taxon>
        <taxon>Crocosphaera</taxon>
    </lineage>
</organism>
<dbReference type="Proteomes" id="UP000003922">
    <property type="component" value="Unassembled WGS sequence"/>
</dbReference>
<accession>Q4BY30</accession>
<proteinExistence type="predicted"/>